<dbReference type="Pfam" id="PF04955">
    <property type="entry name" value="HupE_UreJ"/>
    <property type="match status" value="1"/>
</dbReference>
<keyword evidence="1" id="KW-0472">Membrane</keyword>
<gene>
    <name evidence="3" type="ORF">Rcae01_05463</name>
</gene>
<name>A0ABP9W0E0_9BACT</name>
<dbReference type="Proteomes" id="UP001416858">
    <property type="component" value="Unassembled WGS sequence"/>
</dbReference>
<feature type="transmembrane region" description="Helical" evidence="1">
    <location>
        <begin position="46"/>
        <end position="66"/>
    </location>
</feature>
<proteinExistence type="predicted"/>
<dbReference type="PIRSF" id="PIRSF016919">
    <property type="entry name" value="HupE_UreJ"/>
    <property type="match status" value="1"/>
</dbReference>
<evidence type="ECO:0008006" key="5">
    <source>
        <dbReference type="Google" id="ProtNLM"/>
    </source>
</evidence>
<feature type="transmembrane region" description="Helical" evidence="1">
    <location>
        <begin position="123"/>
        <end position="141"/>
    </location>
</feature>
<reference evidence="3 4" key="1">
    <citation type="submission" date="2024-02" db="EMBL/GenBank/DDBJ databases">
        <title>Rhodopirellula caenicola NBRC 110016.</title>
        <authorList>
            <person name="Ichikawa N."/>
            <person name="Katano-Makiyama Y."/>
            <person name="Hidaka K."/>
        </authorList>
    </citation>
    <scope>NUCLEOTIDE SEQUENCE [LARGE SCALE GENOMIC DNA]</scope>
    <source>
        <strain evidence="3 4">NBRC 110016</strain>
    </source>
</reference>
<evidence type="ECO:0000313" key="3">
    <source>
        <dbReference type="EMBL" id="GAA5509958.1"/>
    </source>
</evidence>
<protein>
    <recommendedName>
        <fullName evidence="5">HupE / UreJ protein</fullName>
    </recommendedName>
</protein>
<keyword evidence="1" id="KW-0812">Transmembrane</keyword>
<dbReference type="EMBL" id="BAABRO010000018">
    <property type="protein sequence ID" value="GAA5509958.1"/>
    <property type="molecule type" value="Genomic_DNA"/>
</dbReference>
<keyword evidence="1" id="KW-1133">Transmembrane helix</keyword>
<evidence type="ECO:0000256" key="1">
    <source>
        <dbReference type="SAM" id="Phobius"/>
    </source>
</evidence>
<dbReference type="InterPro" id="IPR007038">
    <property type="entry name" value="HupE_UreJ"/>
</dbReference>
<feature type="transmembrane region" description="Helical" evidence="1">
    <location>
        <begin position="187"/>
        <end position="204"/>
    </location>
</feature>
<sequence>MNRWMTLAAAVFVISFPSVALAHPGHGAAGHAVSEQGMGGFLHGLTHPLTGIDHLLTLIAVALIAVRFGGRAVAAVPAAFLTMGAVGASVAWLGITVPMVETMIVASVLIGGLTLLSPRTTPTFLVSGICGLGLFHGYAHLTEMTGAQTVVSYATGLMATSIGLIVVSMLVARFFQRLGSTETFSKACRIIGGSLTAAAFALMFV</sequence>
<dbReference type="RefSeq" id="WP_345687469.1">
    <property type="nucleotide sequence ID" value="NZ_BAABRO010000018.1"/>
</dbReference>
<feature type="signal peptide" evidence="2">
    <location>
        <begin position="1"/>
        <end position="22"/>
    </location>
</feature>
<comment type="caution">
    <text evidence="3">The sequence shown here is derived from an EMBL/GenBank/DDBJ whole genome shotgun (WGS) entry which is preliminary data.</text>
</comment>
<accession>A0ABP9W0E0</accession>
<feature type="transmembrane region" description="Helical" evidence="1">
    <location>
        <begin position="99"/>
        <end position="116"/>
    </location>
</feature>
<feature type="chain" id="PRO_5045275282" description="HupE / UreJ protein" evidence="2">
    <location>
        <begin position="23"/>
        <end position="205"/>
    </location>
</feature>
<keyword evidence="2" id="KW-0732">Signal</keyword>
<keyword evidence="4" id="KW-1185">Reference proteome</keyword>
<evidence type="ECO:0000256" key="2">
    <source>
        <dbReference type="SAM" id="SignalP"/>
    </source>
</evidence>
<evidence type="ECO:0000313" key="4">
    <source>
        <dbReference type="Proteomes" id="UP001416858"/>
    </source>
</evidence>
<feature type="transmembrane region" description="Helical" evidence="1">
    <location>
        <begin position="73"/>
        <end position="93"/>
    </location>
</feature>
<organism evidence="3 4">
    <name type="scientific">Novipirellula caenicola</name>
    <dbReference type="NCBI Taxonomy" id="1536901"/>
    <lineage>
        <taxon>Bacteria</taxon>
        <taxon>Pseudomonadati</taxon>
        <taxon>Planctomycetota</taxon>
        <taxon>Planctomycetia</taxon>
        <taxon>Pirellulales</taxon>
        <taxon>Pirellulaceae</taxon>
        <taxon>Novipirellula</taxon>
    </lineage>
</organism>
<feature type="transmembrane region" description="Helical" evidence="1">
    <location>
        <begin position="153"/>
        <end position="175"/>
    </location>
</feature>